<feature type="transmembrane region" description="Helical" evidence="2">
    <location>
        <begin position="150"/>
        <end position="169"/>
    </location>
</feature>
<evidence type="ECO:0000313" key="3">
    <source>
        <dbReference type="EMBL" id="RMB81049.1"/>
    </source>
</evidence>
<feature type="transmembrane region" description="Helical" evidence="2">
    <location>
        <begin position="181"/>
        <end position="201"/>
    </location>
</feature>
<organism evidence="3 4">
    <name type="scientific">Streptomyces shenzhenensis</name>
    <dbReference type="NCBI Taxonomy" id="943815"/>
    <lineage>
        <taxon>Bacteria</taxon>
        <taxon>Bacillati</taxon>
        <taxon>Actinomycetota</taxon>
        <taxon>Actinomycetes</taxon>
        <taxon>Kitasatosporales</taxon>
        <taxon>Streptomycetaceae</taxon>
        <taxon>Streptomyces</taxon>
    </lineage>
</organism>
<accession>A0A3M0I4N6</accession>
<feature type="region of interest" description="Disordered" evidence="1">
    <location>
        <begin position="88"/>
        <end position="143"/>
    </location>
</feature>
<protein>
    <submittedName>
        <fullName evidence="3">Uncharacterized protein</fullName>
    </submittedName>
</protein>
<dbReference type="AlphaFoldDB" id="A0A3M0I4N6"/>
<keyword evidence="2" id="KW-0472">Membrane</keyword>
<gene>
    <name evidence="3" type="ORF">CTZ28_37375</name>
</gene>
<evidence type="ECO:0000256" key="2">
    <source>
        <dbReference type="SAM" id="Phobius"/>
    </source>
</evidence>
<keyword evidence="2" id="KW-1133">Transmembrane helix</keyword>
<evidence type="ECO:0000313" key="4">
    <source>
        <dbReference type="Proteomes" id="UP000270471"/>
    </source>
</evidence>
<keyword evidence="2" id="KW-0812">Transmembrane</keyword>
<dbReference type="Proteomes" id="UP000270471">
    <property type="component" value="Unassembled WGS sequence"/>
</dbReference>
<evidence type="ECO:0000256" key="1">
    <source>
        <dbReference type="SAM" id="MobiDB-lite"/>
    </source>
</evidence>
<feature type="transmembrane region" description="Helical" evidence="2">
    <location>
        <begin position="61"/>
        <end position="82"/>
    </location>
</feature>
<name>A0A3M0I4N6_9ACTN</name>
<proteinExistence type="predicted"/>
<reference evidence="3 4" key="1">
    <citation type="submission" date="2017-11" db="EMBL/GenBank/DDBJ databases">
        <title>Draft genome of actinobacteria isolated from guarana (Paullinia cupana (Mart.) Ducke.</title>
        <authorList>
            <person name="Siqueira K.A."/>
            <person name="Liotti R.G."/>
            <person name="Mendes T.A.O."/>
            <person name="Soares M.A."/>
        </authorList>
    </citation>
    <scope>NUCLEOTIDE SEQUENCE [LARGE SCALE GENOMIC DNA]</scope>
    <source>
        <strain evidence="3 4">193</strain>
    </source>
</reference>
<dbReference type="EMBL" id="PENI01000035">
    <property type="protein sequence ID" value="RMB81049.1"/>
    <property type="molecule type" value="Genomic_DNA"/>
</dbReference>
<sequence length="219" mass="22848">MQRRREAREAARDWAELGHTGQTAGTVRARAGVAVLIGCGPVAAVVALGVVVGPGGGTGRWAVVVLPAAVVGLSLALAVAYLRMTRNTNRRQPRPSRSGPRDVRAADTPSAAGPRVRAAVQRRREIREAARQPGELDPGRPLPVTDRSRYVVGVLIGTGLTAAAITAAVRVAAGPEGAADWLTAVTAPAAVLGLFLTLAVTHTRVARRRARTDHVRPPC</sequence>
<keyword evidence="4" id="KW-1185">Reference proteome</keyword>
<feature type="transmembrane region" description="Helical" evidence="2">
    <location>
        <begin position="33"/>
        <end position="55"/>
    </location>
</feature>
<comment type="caution">
    <text evidence="3">The sequence shown here is derived from an EMBL/GenBank/DDBJ whole genome shotgun (WGS) entry which is preliminary data.</text>
</comment>